<dbReference type="InterPro" id="IPR051539">
    <property type="entry name" value="T4SS-coupling_protein"/>
</dbReference>
<dbReference type="PANTHER" id="PTHR37937">
    <property type="entry name" value="CONJUGATIVE TRANSFER: DNA TRANSPORT"/>
    <property type="match status" value="1"/>
</dbReference>
<sequence length="611" mass="66811">MIQRAGTSPDGGAARLLIGVPLGLLIALAIASMIGWVILGLPVAAYDPLKMPQFVWYYRGDPRVAKAMAGGLAGGLTLLAGLVYALWARGAPLHGAARFASERELKRHGFRSAAGIVVGRKGGRFLTFGGSEHVLVEAPTRSGKGTGVVIPNLLTWQGSVVVLDVKRENFDASAGFRAHYGQQVFLFNPTDRQARTARYNPLAYIDRGDPDDVIIELQKIATMLFVVPERGEAFWANGARTGFAGVGAWLAETSDEPLTMGAIYRYLTEGDARSFFKKELANPSLCLSVGCRTALADFAGGSDNSFADIKKTITNVLGLWLNPLVDAATSASDFDLRDLRKRHISIYLGVSPDELDRIAPLYNLLFQQLIDLNVRELPDDTKPVPVLVILDEFARLGRASVIASAFAYVAGYGIRLLPVIQSRSQLRGVYGEHVADEIVANCGVEVAFTPKELRVANELSDRIGYVGQESVTRSLTINGLLANRSKSISEQRRALLLPQELMQFPTDRLILLRGGIPPIIGSKIFYFKSRFFKKRAFPPIVVPPLEKQKRRNIAPSPFRDMTDDEAVGNPAHPLTQDDIRTEDYPSFFADLLTLDRNGHASIIIEEGDEHG</sequence>
<comment type="subcellular location">
    <subcellularLocation>
        <location evidence="1">Cell membrane</location>
        <topology evidence="1">Multi-pass membrane protein</topology>
    </subcellularLocation>
</comment>
<evidence type="ECO:0000313" key="9">
    <source>
        <dbReference type="EMBL" id="RDV07742.1"/>
    </source>
</evidence>
<feature type="transmembrane region" description="Helical" evidence="8">
    <location>
        <begin position="67"/>
        <end position="87"/>
    </location>
</feature>
<proteinExistence type="inferred from homology"/>
<feature type="region of interest" description="Disordered" evidence="7">
    <location>
        <begin position="551"/>
        <end position="577"/>
    </location>
</feature>
<keyword evidence="5 8" id="KW-1133">Transmembrane helix</keyword>
<keyword evidence="10" id="KW-1185">Reference proteome</keyword>
<accession>A0A371BJI1</accession>
<dbReference type="SUPFAM" id="SSF52540">
    <property type="entry name" value="P-loop containing nucleoside triphosphate hydrolases"/>
    <property type="match status" value="1"/>
</dbReference>
<comment type="caution">
    <text evidence="9">The sequence shown here is derived from an EMBL/GenBank/DDBJ whole genome shotgun (WGS) entry which is preliminary data.</text>
</comment>
<dbReference type="InterPro" id="IPR003688">
    <property type="entry name" value="TraG/VirD4"/>
</dbReference>
<dbReference type="InterPro" id="IPR027417">
    <property type="entry name" value="P-loop_NTPase"/>
</dbReference>
<dbReference type="Pfam" id="PF02534">
    <property type="entry name" value="T4SS-DNA_transf"/>
    <property type="match status" value="1"/>
</dbReference>
<evidence type="ECO:0000256" key="1">
    <source>
        <dbReference type="ARBA" id="ARBA00004651"/>
    </source>
</evidence>
<organism evidence="9 10">
    <name type="scientific">Sphingorhabdus pulchriflava</name>
    <dbReference type="NCBI Taxonomy" id="2292257"/>
    <lineage>
        <taxon>Bacteria</taxon>
        <taxon>Pseudomonadati</taxon>
        <taxon>Pseudomonadota</taxon>
        <taxon>Alphaproteobacteria</taxon>
        <taxon>Sphingomonadales</taxon>
        <taxon>Sphingomonadaceae</taxon>
        <taxon>Sphingorhabdus</taxon>
    </lineage>
</organism>
<dbReference type="EMBL" id="QRGP01000001">
    <property type="protein sequence ID" value="RDV07742.1"/>
    <property type="molecule type" value="Genomic_DNA"/>
</dbReference>
<dbReference type="PANTHER" id="PTHR37937:SF1">
    <property type="entry name" value="CONJUGATIVE TRANSFER: DNA TRANSPORT"/>
    <property type="match status" value="1"/>
</dbReference>
<dbReference type="CDD" id="cd01127">
    <property type="entry name" value="TrwB_TraG_TraD_VirD4"/>
    <property type="match status" value="2"/>
</dbReference>
<dbReference type="RefSeq" id="WP_115549287.1">
    <property type="nucleotide sequence ID" value="NZ_QRGP01000001.1"/>
</dbReference>
<feature type="transmembrane region" description="Helical" evidence="8">
    <location>
        <begin position="20"/>
        <end position="46"/>
    </location>
</feature>
<keyword evidence="6 8" id="KW-0472">Membrane</keyword>
<evidence type="ECO:0000256" key="4">
    <source>
        <dbReference type="ARBA" id="ARBA00022692"/>
    </source>
</evidence>
<protein>
    <submittedName>
        <fullName evidence="9">Type IV secretory system conjugative DNA transfer family protein</fullName>
    </submittedName>
</protein>
<name>A0A371BJI1_9SPHN</name>
<evidence type="ECO:0000256" key="8">
    <source>
        <dbReference type="SAM" id="Phobius"/>
    </source>
</evidence>
<dbReference type="Gene3D" id="3.40.50.300">
    <property type="entry name" value="P-loop containing nucleotide triphosphate hydrolases"/>
    <property type="match status" value="1"/>
</dbReference>
<evidence type="ECO:0000256" key="2">
    <source>
        <dbReference type="ARBA" id="ARBA00008806"/>
    </source>
</evidence>
<dbReference type="GO" id="GO:0005886">
    <property type="term" value="C:plasma membrane"/>
    <property type="evidence" value="ECO:0007669"/>
    <property type="project" value="UniProtKB-SubCell"/>
</dbReference>
<keyword evidence="4 8" id="KW-0812">Transmembrane</keyword>
<evidence type="ECO:0000256" key="3">
    <source>
        <dbReference type="ARBA" id="ARBA00022475"/>
    </source>
</evidence>
<evidence type="ECO:0000256" key="7">
    <source>
        <dbReference type="SAM" id="MobiDB-lite"/>
    </source>
</evidence>
<dbReference type="Proteomes" id="UP000263833">
    <property type="component" value="Unassembled WGS sequence"/>
</dbReference>
<keyword evidence="3" id="KW-1003">Cell membrane</keyword>
<gene>
    <name evidence="9" type="ORF">DXH95_10610</name>
</gene>
<evidence type="ECO:0000256" key="6">
    <source>
        <dbReference type="ARBA" id="ARBA00023136"/>
    </source>
</evidence>
<comment type="similarity">
    <text evidence="2">Belongs to the VirD4/TraG family.</text>
</comment>
<dbReference type="OrthoDB" id="9759295at2"/>
<reference evidence="10" key="1">
    <citation type="submission" date="2018-08" db="EMBL/GenBank/DDBJ databases">
        <authorList>
            <person name="Kim S.-J."/>
            <person name="Jung G.-Y."/>
        </authorList>
    </citation>
    <scope>NUCLEOTIDE SEQUENCE [LARGE SCALE GENOMIC DNA]</scope>
    <source>
        <strain evidence="10">GY_G</strain>
    </source>
</reference>
<evidence type="ECO:0000313" key="10">
    <source>
        <dbReference type="Proteomes" id="UP000263833"/>
    </source>
</evidence>
<dbReference type="AlphaFoldDB" id="A0A371BJI1"/>
<evidence type="ECO:0000256" key="5">
    <source>
        <dbReference type="ARBA" id="ARBA00022989"/>
    </source>
</evidence>